<evidence type="ECO:0000313" key="12">
    <source>
        <dbReference type="Proteomes" id="UP000017786"/>
    </source>
</evidence>
<dbReference type="EMBL" id="CP006835">
    <property type="protein sequence ID" value="AGZ50341.1"/>
    <property type="molecule type" value="Genomic_DNA"/>
</dbReference>
<dbReference type="FunFam" id="3.40.720.10:FF:000036">
    <property type="entry name" value="Membrane-associated phospholipase C"/>
    <property type="match status" value="1"/>
</dbReference>
<evidence type="ECO:0000256" key="7">
    <source>
        <dbReference type="ARBA" id="ARBA00022801"/>
    </source>
</evidence>
<dbReference type="GeneID" id="29701114"/>
<dbReference type="EC" id="3.1.4.3" evidence="3"/>
<dbReference type="GO" id="GO:0034480">
    <property type="term" value="F:phosphatidylcholine phospholipase C activity"/>
    <property type="evidence" value="ECO:0007669"/>
    <property type="project" value="UniProtKB-EC"/>
</dbReference>
<evidence type="ECO:0000256" key="5">
    <source>
        <dbReference type="ARBA" id="ARBA00022525"/>
    </source>
</evidence>
<dbReference type="PANTHER" id="PTHR31956">
    <property type="entry name" value="NON-SPECIFIC PHOSPHOLIPASE C4-RELATED"/>
    <property type="match status" value="1"/>
</dbReference>
<dbReference type="RefSeq" id="WP_023367149.1">
    <property type="nucleotide sequence ID" value="NC_022663.1"/>
</dbReference>
<dbReference type="AlphaFoldDB" id="U5WR04"/>
<dbReference type="GO" id="GO:0052008">
    <property type="term" value="P:symbiont-mediated disruption of host cellular anatomical structure"/>
    <property type="evidence" value="ECO:0007669"/>
    <property type="project" value="UniProtKB-ARBA"/>
</dbReference>
<dbReference type="HOGENOM" id="CLU_008770_2_2_11"/>
<organism evidence="11 12">
    <name type="scientific">Mycobacterium kansasii ATCC 12478</name>
    <dbReference type="NCBI Taxonomy" id="557599"/>
    <lineage>
        <taxon>Bacteria</taxon>
        <taxon>Bacillati</taxon>
        <taxon>Actinomycetota</taxon>
        <taxon>Actinomycetes</taxon>
        <taxon>Mycobacteriales</taxon>
        <taxon>Mycobacteriaceae</taxon>
        <taxon>Mycobacterium</taxon>
    </lineage>
</organism>
<comment type="subcellular location">
    <subcellularLocation>
        <location evidence="1">Secreted</location>
        <location evidence="1">Cell wall</location>
    </subcellularLocation>
</comment>
<dbReference type="InterPro" id="IPR006311">
    <property type="entry name" value="TAT_signal"/>
</dbReference>
<name>U5WR04_MYCKA</name>
<protein>
    <recommendedName>
        <fullName evidence="3">phospholipase C</fullName>
        <ecNumber evidence="3">3.1.4.3</ecNumber>
    </recommendedName>
</protein>
<evidence type="ECO:0000256" key="8">
    <source>
        <dbReference type="ARBA" id="ARBA00023026"/>
    </source>
</evidence>
<evidence type="ECO:0000256" key="9">
    <source>
        <dbReference type="ARBA" id="ARBA00048421"/>
    </source>
</evidence>
<keyword evidence="5" id="KW-0964">Secreted</keyword>
<accession>U5WR04</accession>
<dbReference type="Gene3D" id="3.40.720.10">
    <property type="entry name" value="Alkaline Phosphatase, subunit A"/>
    <property type="match status" value="2"/>
</dbReference>
<sequence length="525" mass="57018">MREDTVVSKHPVDGMSRREFMARIATAGSAGALMSLAGPVIERAYGAGPCSGHLTDIEHFVLMLQENRSFDHFFGTLSGINGFDTPSPSFQQKGWNPQTQSIDPAGVTIPYRFDTTRGPVLNGACVNDPAHQWITIHKSWNNGANDNWLPAQAEQQTLQGNVPVSMGYYTRQDQPIHYLLADTFTICDGYYCSLLGGTSPNRLYWISAWIDPDGVAGGPLLIDPNIQPQAQFSWRTMPDNLSDAGISWKVYQNKLLGALNNTVIGYNGMLVDFKQAQDPRSNIARNGIAPTYPLDFVADVAANRLPQVSWVLPGFQVSEHPGLPVTPAVGGTAIVNILRILLSNPQVWEKTALIVSFDENGGFFDHVTPPTAPPGTPGEYVTVPDIDAVTGSGGIRGPIGLGYRVPCFIISPYSRGPLMVHDTFDHTSQLRLLEKRFGVPVPNLSAWRRSVTGDMTSTFNFAVPPNPAPPNLDHPALQAIPPQVQCVPDTVATFAKVTPPYRVPFPQVMPTQETTPARGIPSGPC</sequence>
<keyword evidence="8" id="KW-0843">Virulence</keyword>
<dbReference type="InterPro" id="IPR017850">
    <property type="entry name" value="Alkaline_phosphatase_core_sf"/>
</dbReference>
<dbReference type="PROSITE" id="PS51318">
    <property type="entry name" value="TAT"/>
    <property type="match status" value="1"/>
</dbReference>
<comment type="similarity">
    <text evidence="2">Belongs to the bacterial phospholipase C family.</text>
</comment>
<dbReference type="Proteomes" id="UP000017786">
    <property type="component" value="Chromosome"/>
</dbReference>
<evidence type="ECO:0000256" key="2">
    <source>
        <dbReference type="ARBA" id="ARBA00009717"/>
    </source>
</evidence>
<dbReference type="KEGG" id="mkn:MKAN_08660"/>
<evidence type="ECO:0000256" key="10">
    <source>
        <dbReference type="SAM" id="MobiDB-lite"/>
    </source>
</evidence>
<evidence type="ECO:0000256" key="6">
    <source>
        <dbReference type="ARBA" id="ARBA00022729"/>
    </source>
</evidence>
<keyword evidence="4" id="KW-0134">Cell wall</keyword>
<keyword evidence="6" id="KW-0732">Signal</keyword>
<evidence type="ECO:0000256" key="1">
    <source>
        <dbReference type="ARBA" id="ARBA00004191"/>
    </source>
</evidence>
<dbReference type="PANTHER" id="PTHR31956:SF1">
    <property type="entry name" value="NON-SPECIFIC PHOSPHOLIPASE C1"/>
    <property type="match status" value="1"/>
</dbReference>
<keyword evidence="7" id="KW-0378">Hydrolase</keyword>
<dbReference type="Pfam" id="PF04185">
    <property type="entry name" value="Phosphoesterase"/>
    <property type="match status" value="1"/>
</dbReference>
<dbReference type="FunFam" id="3.40.720.10:FF:000034">
    <property type="entry name" value="Membrane-associated phospholipase C"/>
    <property type="match status" value="1"/>
</dbReference>
<dbReference type="eggNOG" id="COG3511">
    <property type="taxonomic scope" value="Bacteria"/>
</dbReference>
<evidence type="ECO:0000313" key="11">
    <source>
        <dbReference type="EMBL" id="AGZ50341.1"/>
    </source>
</evidence>
<gene>
    <name evidence="11" type="ORF">MKAN_08660</name>
</gene>
<dbReference type="InterPro" id="IPR007312">
    <property type="entry name" value="Phosphoesterase"/>
</dbReference>
<feature type="region of interest" description="Disordered" evidence="10">
    <location>
        <begin position="506"/>
        <end position="525"/>
    </location>
</feature>
<evidence type="ECO:0000256" key="4">
    <source>
        <dbReference type="ARBA" id="ARBA00022512"/>
    </source>
</evidence>
<reference evidence="11 12" key="1">
    <citation type="submission" date="2013-10" db="EMBL/GenBank/DDBJ databases">
        <title>Genome sequence of Mycobacterium kansasii.</title>
        <authorList>
            <consortium name="McGill University Mycobacterium genome consortium"/>
            <person name="Veyrier F.J."/>
            <person name="Behr M.A."/>
        </authorList>
    </citation>
    <scope>NUCLEOTIDE SEQUENCE [LARGE SCALE GENOMIC DNA]</scope>
    <source>
        <strain evidence="11 12">ATCC 12478</strain>
    </source>
</reference>
<proteinExistence type="inferred from homology"/>
<comment type="catalytic activity">
    <reaction evidence="9">
        <text>a 1,2-diacyl-sn-glycero-3-phosphocholine + H2O = phosphocholine + a 1,2-diacyl-sn-glycerol + H(+)</text>
        <dbReference type="Rhea" id="RHEA:10604"/>
        <dbReference type="ChEBI" id="CHEBI:15377"/>
        <dbReference type="ChEBI" id="CHEBI:15378"/>
        <dbReference type="ChEBI" id="CHEBI:17815"/>
        <dbReference type="ChEBI" id="CHEBI:57643"/>
        <dbReference type="ChEBI" id="CHEBI:295975"/>
        <dbReference type="EC" id="3.1.4.3"/>
    </reaction>
    <physiologicalReaction direction="left-to-right" evidence="9">
        <dbReference type="Rhea" id="RHEA:10605"/>
    </physiologicalReaction>
</comment>
<evidence type="ECO:0000256" key="3">
    <source>
        <dbReference type="ARBA" id="ARBA00012018"/>
    </source>
</evidence>